<dbReference type="CDD" id="cd16442">
    <property type="entry name" value="BPL"/>
    <property type="match status" value="1"/>
</dbReference>
<dbReference type="EMBL" id="UOFE01000006">
    <property type="protein sequence ID" value="VAW50768.1"/>
    <property type="molecule type" value="Genomic_DNA"/>
</dbReference>
<dbReference type="PROSITE" id="PS51733">
    <property type="entry name" value="BPL_LPL_CATALYTIC"/>
    <property type="match status" value="1"/>
</dbReference>
<dbReference type="InterPro" id="IPR004408">
    <property type="entry name" value="Biotin_CoA_COase_ligase"/>
</dbReference>
<keyword evidence="1 3" id="KW-0436">Ligase</keyword>
<organism evidence="3">
    <name type="scientific">hydrothermal vent metagenome</name>
    <dbReference type="NCBI Taxonomy" id="652676"/>
    <lineage>
        <taxon>unclassified sequences</taxon>
        <taxon>metagenomes</taxon>
        <taxon>ecological metagenomes</taxon>
    </lineage>
</organism>
<dbReference type="InterPro" id="IPR003142">
    <property type="entry name" value="BPL_C"/>
</dbReference>
<dbReference type="Gene3D" id="3.30.930.10">
    <property type="entry name" value="Bira Bifunctional Protein, Domain 2"/>
    <property type="match status" value="1"/>
</dbReference>
<dbReference type="NCBIfam" id="TIGR00121">
    <property type="entry name" value="birA_ligase"/>
    <property type="match status" value="1"/>
</dbReference>
<dbReference type="Gene3D" id="2.30.30.100">
    <property type="match status" value="1"/>
</dbReference>
<dbReference type="InterPro" id="IPR004143">
    <property type="entry name" value="BPL_LPL_catalytic"/>
</dbReference>
<proteinExistence type="predicted"/>
<sequence>MMGGLQGSIFKVVVAKQNHINLDVVVHDSIDSTNSWCLAQQKASRQLPFACFAEEQTSGKGRRGKKWVVKAHSNIAMSVAWLFELSSQPIHLLSLSVAIAIAQTLERYGLRHVQIKWPNDVYVQGKKIAGILIETQPIRNAVTANNNARDASMAVVIGIGLNYDMSAFETEEVLALTDICEQFALQMSALIPLRQEVASVLLGNIISVCQDLPGFVASNFELFNTQYDYCKGKNVELILENKVSLSGIAQGINERAELLVIVEGELRVFNSAEISVRAMSGEVS</sequence>
<evidence type="ECO:0000259" key="2">
    <source>
        <dbReference type="PROSITE" id="PS51733"/>
    </source>
</evidence>
<name>A0A3B0W4C3_9ZZZZ</name>
<evidence type="ECO:0000256" key="1">
    <source>
        <dbReference type="ARBA" id="ARBA00022598"/>
    </source>
</evidence>
<dbReference type="InterPro" id="IPR045864">
    <property type="entry name" value="aa-tRNA-synth_II/BPL/LPL"/>
</dbReference>
<feature type="domain" description="BPL/LPL catalytic" evidence="2">
    <location>
        <begin position="7"/>
        <end position="213"/>
    </location>
</feature>
<dbReference type="AlphaFoldDB" id="A0A3B0W4C3"/>
<protein>
    <submittedName>
        <fullName evidence="3">Biotin operon repressor / Biotin--protein ligase</fullName>
        <ecNumber evidence="3">6.3.4.9</ecNumber>
    </submittedName>
</protein>
<dbReference type="Pfam" id="PF03099">
    <property type="entry name" value="BPL_LplA_LipB"/>
    <property type="match status" value="1"/>
</dbReference>
<dbReference type="SUPFAM" id="SSF55681">
    <property type="entry name" value="Class II aaRS and biotin synthetases"/>
    <property type="match status" value="1"/>
</dbReference>
<dbReference type="GO" id="GO:0004077">
    <property type="term" value="F:biotin--[biotin carboxyl-carrier protein] ligase activity"/>
    <property type="evidence" value="ECO:0007669"/>
    <property type="project" value="UniProtKB-EC"/>
</dbReference>
<dbReference type="GO" id="GO:0005737">
    <property type="term" value="C:cytoplasm"/>
    <property type="evidence" value="ECO:0007669"/>
    <property type="project" value="TreeGrafter"/>
</dbReference>
<dbReference type="PANTHER" id="PTHR12835:SF5">
    <property type="entry name" value="BIOTIN--PROTEIN LIGASE"/>
    <property type="match status" value="1"/>
</dbReference>
<dbReference type="EC" id="6.3.4.9" evidence="3"/>
<evidence type="ECO:0000313" key="3">
    <source>
        <dbReference type="EMBL" id="VAW50768.1"/>
    </source>
</evidence>
<dbReference type="PANTHER" id="PTHR12835">
    <property type="entry name" value="BIOTIN PROTEIN LIGASE"/>
    <property type="match status" value="1"/>
</dbReference>
<gene>
    <name evidence="3" type="ORF">MNBD_GAMMA05-2696</name>
</gene>
<accession>A0A3B0W4C3</accession>
<dbReference type="Pfam" id="PF02237">
    <property type="entry name" value="BPL_C"/>
    <property type="match status" value="1"/>
</dbReference>
<reference evidence="3" key="1">
    <citation type="submission" date="2018-06" db="EMBL/GenBank/DDBJ databases">
        <authorList>
            <person name="Zhirakovskaya E."/>
        </authorList>
    </citation>
    <scope>NUCLEOTIDE SEQUENCE</scope>
</reference>